<reference evidence="1 2" key="1">
    <citation type="submission" date="2020-02" db="EMBL/GenBank/DDBJ databases">
        <title>Draft genome sequence of two Spirosoma agri KCTC 52727 and Spirosoma terrae KCTC 52035.</title>
        <authorList>
            <person name="Rojas J."/>
            <person name="Ambika Manirajan B."/>
            <person name="Suarez C."/>
            <person name="Ratering S."/>
            <person name="Schnell S."/>
        </authorList>
    </citation>
    <scope>NUCLEOTIDE SEQUENCE [LARGE SCALE GENOMIC DNA]</scope>
    <source>
        <strain evidence="1 2">KCTC 52035</strain>
    </source>
</reference>
<protein>
    <submittedName>
        <fullName evidence="1">Uncharacterized protein</fullName>
    </submittedName>
</protein>
<keyword evidence="2" id="KW-1185">Reference proteome</keyword>
<sequence>MNRRQFKLTKTYPGSPPENTIREYAWTGSLNAPPYLASQREFRECITFPEFWQEIDVATPTVILTTQDGVAITDPEQPVYWLQCMHNWQRDKWVARQCFTKDWSGEEQPKKRLTDPNYKAFSTVEALEVYEYWNRPRVSYTVINGLLERFNPDLIRDQLQQLIHA</sequence>
<comment type="caution">
    <text evidence="1">The sequence shown here is derived from an EMBL/GenBank/DDBJ whole genome shotgun (WGS) entry which is preliminary data.</text>
</comment>
<dbReference type="AlphaFoldDB" id="A0A6L9L4Z8"/>
<dbReference type="RefSeq" id="WP_163948219.1">
    <property type="nucleotide sequence ID" value="NZ_JAAFZH010000004.1"/>
</dbReference>
<gene>
    <name evidence="1" type="ORF">GK108_12500</name>
</gene>
<dbReference type="EMBL" id="JAAFZH010000004">
    <property type="protein sequence ID" value="NDU95695.1"/>
    <property type="molecule type" value="Genomic_DNA"/>
</dbReference>
<proteinExistence type="predicted"/>
<evidence type="ECO:0000313" key="2">
    <source>
        <dbReference type="Proteomes" id="UP000474175"/>
    </source>
</evidence>
<name>A0A6L9L4Z8_9BACT</name>
<dbReference type="Proteomes" id="UP000474175">
    <property type="component" value="Unassembled WGS sequence"/>
</dbReference>
<accession>A0A6L9L4Z8</accession>
<evidence type="ECO:0000313" key="1">
    <source>
        <dbReference type="EMBL" id="NDU95695.1"/>
    </source>
</evidence>
<organism evidence="1 2">
    <name type="scientific">Spirosoma terrae</name>
    <dbReference type="NCBI Taxonomy" id="1968276"/>
    <lineage>
        <taxon>Bacteria</taxon>
        <taxon>Pseudomonadati</taxon>
        <taxon>Bacteroidota</taxon>
        <taxon>Cytophagia</taxon>
        <taxon>Cytophagales</taxon>
        <taxon>Cytophagaceae</taxon>
        <taxon>Spirosoma</taxon>
    </lineage>
</organism>